<dbReference type="EMBL" id="JANQDX010000011">
    <property type="protein sequence ID" value="KAL0915977.1"/>
    <property type="molecule type" value="Genomic_DNA"/>
</dbReference>
<comment type="caution">
    <text evidence="2">The sequence shown here is derived from an EMBL/GenBank/DDBJ whole genome shotgun (WGS) entry which is preliminary data.</text>
</comment>
<feature type="region of interest" description="Disordered" evidence="1">
    <location>
        <begin position="151"/>
        <end position="176"/>
    </location>
</feature>
<keyword evidence="3" id="KW-1185">Reference proteome</keyword>
<gene>
    <name evidence="2" type="ORF">M5K25_013450</name>
</gene>
<dbReference type="AlphaFoldDB" id="A0ABD0UT24"/>
<evidence type="ECO:0000313" key="3">
    <source>
        <dbReference type="Proteomes" id="UP001552299"/>
    </source>
</evidence>
<reference evidence="2 3" key="1">
    <citation type="journal article" date="2024" name="Plant Biotechnol. J.">
        <title>Dendrobium thyrsiflorum genome and its molecular insights into genes involved in important horticultural traits.</title>
        <authorList>
            <person name="Chen B."/>
            <person name="Wang J.Y."/>
            <person name="Zheng P.J."/>
            <person name="Li K.L."/>
            <person name="Liang Y.M."/>
            <person name="Chen X.F."/>
            <person name="Zhang C."/>
            <person name="Zhao X."/>
            <person name="He X."/>
            <person name="Zhang G.Q."/>
            <person name="Liu Z.J."/>
            <person name="Xu Q."/>
        </authorList>
    </citation>
    <scope>NUCLEOTIDE SEQUENCE [LARGE SCALE GENOMIC DNA]</scope>
    <source>
        <strain evidence="2">GZMU011</strain>
    </source>
</reference>
<protein>
    <submittedName>
        <fullName evidence="2">Uncharacterized protein</fullName>
    </submittedName>
</protein>
<accession>A0ABD0UT24</accession>
<sequence>MEKESSKKMQENIENHSSEMAEDVLVHQQGITEGPIHDSNTNCELIPTCTKDPVKDQSVTNNSYSPLLSDLGNVNEQMLAITSNQNTVSLHPINFCVINKRLPEMDFMLTNNVFTKALPLQSVVNDQDVRHLTLEESELDKDICGMTSKGNVEHDHSFREGGLPQEDGRQIILEEG</sequence>
<proteinExistence type="predicted"/>
<evidence type="ECO:0000313" key="2">
    <source>
        <dbReference type="EMBL" id="KAL0915977.1"/>
    </source>
</evidence>
<organism evidence="2 3">
    <name type="scientific">Dendrobium thyrsiflorum</name>
    <name type="common">Pinecone-like raceme dendrobium</name>
    <name type="synonym">Orchid</name>
    <dbReference type="NCBI Taxonomy" id="117978"/>
    <lineage>
        <taxon>Eukaryota</taxon>
        <taxon>Viridiplantae</taxon>
        <taxon>Streptophyta</taxon>
        <taxon>Embryophyta</taxon>
        <taxon>Tracheophyta</taxon>
        <taxon>Spermatophyta</taxon>
        <taxon>Magnoliopsida</taxon>
        <taxon>Liliopsida</taxon>
        <taxon>Asparagales</taxon>
        <taxon>Orchidaceae</taxon>
        <taxon>Epidendroideae</taxon>
        <taxon>Malaxideae</taxon>
        <taxon>Dendrobiinae</taxon>
        <taxon>Dendrobium</taxon>
    </lineage>
</organism>
<evidence type="ECO:0000256" key="1">
    <source>
        <dbReference type="SAM" id="MobiDB-lite"/>
    </source>
</evidence>
<dbReference type="Proteomes" id="UP001552299">
    <property type="component" value="Unassembled WGS sequence"/>
</dbReference>
<name>A0ABD0UT24_DENTH</name>